<keyword evidence="3" id="KW-0614">Plasmid</keyword>
<dbReference type="Proteomes" id="UP000019423">
    <property type="component" value="Plasmid pHsw1"/>
</dbReference>
<keyword evidence="4" id="KW-1185">Reference proteome</keyword>
<organism evidence="3 4">
    <name type="scientific">Hymenobacter swuensis DY53</name>
    <dbReference type="NCBI Taxonomy" id="1227739"/>
    <lineage>
        <taxon>Bacteria</taxon>
        <taxon>Pseudomonadati</taxon>
        <taxon>Bacteroidota</taxon>
        <taxon>Cytophagia</taxon>
        <taxon>Cytophagales</taxon>
        <taxon>Hymenobacteraceae</taxon>
        <taxon>Hymenobacter</taxon>
    </lineage>
</organism>
<dbReference type="InterPro" id="IPR011008">
    <property type="entry name" value="Dimeric_a/b-barrel"/>
</dbReference>
<feature type="domain" description="EthD" evidence="2">
    <location>
        <begin position="258"/>
        <end position="346"/>
    </location>
</feature>
<dbReference type="Pfam" id="PF07110">
    <property type="entry name" value="EthD"/>
    <property type="match status" value="1"/>
</dbReference>
<accession>W8ES44</accession>
<dbReference type="eggNOG" id="ENOG502Z8U4">
    <property type="taxonomic scope" value="Bacteria"/>
</dbReference>
<name>W8ES44_9BACT</name>
<reference evidence="3 4" key="1">
    <citation type="submission" date="2014-01" db="EMBL/GenBank/DDBJ databases">
        <title>Complete sequence of plasmid1 of ionizing-radiation resistance bacterium Hymenobacter swuensis DY53.</title>
        <authorList>
            <person name="Jung J.-H."/>
            <person name="Jeong S.-W."/>
            <person name="Joe M.-H."/>
            <person name="Cho y.-j."/>
            <person name="Kim M.-K."/>
            <person name="Lim S.-Y."/>
        </authorList>
    </citation>
    <scope>NUCLEOTIDE SEQUENCE [LARGE SCALE GENOMIC DNA]</scope>
    <source>
        <strain evidence="3 4">DY53</strain>
        <plasmid evidence="3 4">pHsw1</plasmid>
    </source>
</reference>
<evidence type="ECO:0000259" key="2">
    <source>
        <dbReference type="Pfam" id="PF07110"/>
    </source>
</evidence>
<feature type="region of interest" description="Disordered" evidence="1">
    <location>
        <begin position="75"/>
        <end position="100"/>
    </location>
</feature>
<dbReference type="EMBL" id="CP007144">
    <property type="protein sequence ID" value="AHJ95393.1"/>
    <property type="molecule type" value="Genomic_DNA"/>
</dbReference>
<dbReference type="HOGENOM" id="CLU_818692_0_0_10"/>
<dbReference type="PATRIC" id="fig|1227739.3.peg.95"/>
<evidence type="ECO:0000256" key="1">
    <source>
        <dbReference type="SAM" id="MobiDB-lite"/>
    </source>
</evidence>
<dbReference type="Gene3D" id="3.30.70.100">
    <property type="match status" value="2"/>
</dbReference>
<dbReference type="SUPFAM" id="SSF54909">
    <property type="entry name" value="Dimeric alpha+beta barrel"/>
    <property type="match status" value="1"/>
</dbReference>
<dbReference type="KEGG" id="hsw:Hsw_PA0060"/>
<proteinExistence type="predicted"/>
<dbReference type="InterPro" id="IPR009799">
    <property type="entry name" value="EthD_dom"/>
</dbReference>
<sequence>MTPSVGPFPVYHRKKAGGHPAARFFFSYLPMPSLHPSAAADNELTDNRHRPPVRTEYRTTDAPLIVTPTFLTRADNTPRAERTMDPGSTKGRHGEGIENPDAEPAEIALEANPNLAYEHWDEYWRKVHGPKFAYEEPGTDNEPVLRYDQVHRFAGGPSSYFRPPYKAMITADKKLVSDPYAQVPAYQRPRFDGFAYIAYAAEADIQKVLKQPQYDKRIIADEQTAFRLVTREIAREYILLPSPQHRDPLSLVKIHYRRPELSREEFQQRLLGPHAALVLAQPATHTYVRRYAQLHNIGSTQQPDPEGNPIDAVSVLCFASVNDVEDYLATDDYQAIEADEATFIDLARSEFWTGLNYSVINRLLPELATRR</sequence>
<dbReference type="GO" id="GO:0016491">
    <property type="term" value="F:oxidoreductase activity"/>
    <property type="evidence" value="ECO:0007669"/>
    <property type="project" value="InterPro"/>
</dbReference>
<evidence type="ECO:0000313" key="3">
    <source>
        <dbReference type="EMBL" id="AHJ95393.1"/>
    </source>
</evidence>
<evidence type="ECO:0000313" key="4">
    <source>
        <dbReference type="Proteomes" id="UP000019423"/>
    </source>
</evidence>
<dbReference type="AlphaFoldDB" id="W8ES44"/>
<geneLocation type="plasmid" evidence="3 4">
    <name>pHsw1</name>
</geneLocation>
<protein>
    <recommendedName>
        <fullName evidence="2">EthD domain-containing protein</fullName>
    </recommendedName>
</protein>
<gene>
    <name evidence="3" type="ORF">Hsw_PA0060</name>
</gene>